<comment type="cofactor">
    <cofactor evidence="1 11">
        <name>FAD</name>
        <dbReference type="ChEBI" id="CHEBI:57692"/>
    </cofactor>
</comment>
<evidence type="ECO:0000256" key="11">
    <source>
        <dbReference type="RuleBase" id="RU362125"/>
    </source>
</evidence>
<reference evidence="16" key="1">
    <citation type="submission" date="2015-06" db="EMBL/GenBank/DDBJ databases">
        <title>Complete genome sequence and metabolic analysis of phthalate degradation pathway in Gordonia sp. QH-11.</title>
        <authorList>
            <person name="Jin D."/>
            <person name="Kong X."/>
            <person name="Bai Z."/>
        </authorList>
    </citation>
    <scope>NUCLEOTIDE SEQUENCE [LARGE SCALE GENOMIC DNA]</scope>
    <source>
        <strain evidence="16">QH-11</strain>
    </source>
</reference>
<accession>A0A0N7FV60</accession>
<dbReference type="Pfam" id="PF00441">
    <property type="entry name" value="Acyl-CoA_dh_1"/>
    <property type="match status" value="1"/>
</dbReference>
<comment type="function">
    <text evidence="7">Catalyzes the dehydrogenation at the alpha-beta position of ACP-bound acyl chains. This results in the introduction of a double bond in the lipidic chain, which is further transferred to the epsilon-amino group of lysine residue in the mycobactin core by MbtK.</text>
</comment>
<evidence type="ECO:0000256" key="3">
    <source>
        <dbReference type="ARBA" id="ARBA00009347"/>
    </source>
</evidence>
<evidence type="ECO:0000256" key="9">
    <source>
        <dbReference type="ARBA" id="ARBA00042660"/>
    </source>
</evidence>
<dbReference type="PATRIC" id="fig|1136941.3.peg.3966"/>
<dbReference type="InterPro" id="IPR009100">
    <property type="entry name" value="AcylCoA_DH/oxidase_NM_dom_sf"/>
</dbReference>
<organism evidence="15 16">
    <name type="scientific">Gordonia phthalatica</name>
    <dbReference type="NCBI Taxonomy" id="1136941"/>
    <lineage>
        <taxon>Bacteria</taxon>
        <taxon>Bacillati</taxon>
        <taxon>Actinomycetota</taxon>
        <taxon>Actinomycetes</taxon>
        <taxon>Mycobacteriales</taxon>
        <taxon>Gordoniaceae</taxon>
        <taxon>Gordonia</taxon>
    </lineage>
</organism>
<dbReference type="GO" id="GO:0003995">
    <property type="term" value="F:acyl-CoA dehydrogenase activity"/>
    <property type="evidence" value="ECO:0007669"/>
    <property type="project" value="TreeGrafter"/>
</dbReference>
<feature type="domain" description="Acyl-CoA dehydrogenase/oxidase C-terminal" evidence="12">
    <location>
        <begin position="239"/>
        <end position="387"/>
    </location>
</feature>
<dbReference type="Gene3D" id="1.20.140.10">
    <property type="entry name" value="Butyryl-CoA Dehydrogenase, subunit A, domain 3"/>
    <property type="match status" value="1"/>
</dbReference>
<evidence type="ECO:0000259" key="14">
    <source>
        <dbReference type="Pfam" id="PF02771"/>
    </source>
</evidence>
<evidence type="ECO:0000256" key="4">
    <source>
        <dbReference type="ARBA" id="ARBA00022630"/>
    </source>
</evidence>
<evidence type="ECO:0000259" key="13">
    <source>
        <dbReference type="Pfam" id="PF02770"/>
    </source>
</evidence>
<dbReference type="Pfam" id="PF02770">
    <property type="entry name" value="Acyl-CoA_dh_M"/>
    <property type="match status" value="1"/>
</dbReference>
<sequence>MTTTLFPDHRPTWQTESHELLRDHARAFFAREVTPRQADWARQGHVDRELWNRAGAAGLLLTDIAEKDGGGGGDFGHEAVVAQELAYAHDSAFGFTVHSTIVSHYINAYGTEEQKRRWLPGLASGEKVVAVAMTEPGTGSDLQNVKTTAIRDGDHYVVNGAKTFISNGTHCDLVVIVAKTDPAAGGKGISLLVAEVDNNVAGFSRGAVLEKIGMHGWDTRELFFDDMRVPVENILGEEGSGFAELMTQLPRERLIIGVAGVAVAEAAVIETIRYVKERDAFGKKLLDFQNTQFVLAECKAEVYAGKALIDDGIRRQIEGTLDAAGASMIKMWATDMQCRVVDKCLQLFGGYGYMMEYPIAQMYAASRVQRIYGGTNEIMKLLVARSL</sequence>
<dbReference type="EMBL" id="CP011853">
    <property type="protein sequence ID" value="ALG86255.1"/>
    <property type="molecule type" value="Genomic_DNA"/>
</dbReference>
<dbReference type="InterPro" id="IPR050741">
    <property type="entry name" value="Acyl-CoA_dehydrogenase"/>
</dbReference>
<dbReference type="STRING" id="1136941.ACH46_19370"/>
<evidence type="ECO:0000256" key="5">
    <source>
        <dbReference type="ARBA" id="ARBA00022827"/>
    </source>
</evidence>
<protein>
    <recommendedName>
        <fullName evidence="8">Acyl-[acyl-carrier-protein] dehydrogenase MbtN</fullName>
    </recommendedName>
    <alternativeName>
        <fullName evidence="9">Mycobactin synthase protein N</fullName>
    </alternativeName>
</protein>
<dbReference type="PANTHER" id="PTHR48083">
    <property type="entry name" value="MEDIUM-CHAIN SPECIFIC ACYL-COA DEHYDROGENASE, MITOCHONDRIAL-RELATED"/>
    <property type="match status" value="1"/>
</dbReference>
<keyword evidence="6 11" id="KW-0560">Oxidoreductase</keyword>
<dbReference type="AlphaFoldDB" id="A0A0N7FV60"/>
<reference evidence="15 16" key="2">
    <citation type="journal article" date="2017" name="Int. J. Syst. Evol. Microbiol.">
        <title>Gordonia phthalatica sp. nov., a di-n-butyl phthalate-degrading bacterium isolated from activated sludge.</title>
        <authorList>
            <person name="Jin D."/>
            <person name="Kong X."/>
            <person name="Jia M."/>
            <person name="Yu X."/>
            <person name="Wang X."/>
            <person name="Zhuang X."/>
            <person name="Deng Y."/>
            <person name="Bai Z."/>
        </authorList>
    </citation>
    <scope>NUCLEOTIDE SEQUENCE [LARGE SCALE GENOMIC DNA]</scope>
    <source>
        <strain evidence="15 16">QH-11</strain>
    </source>
</reference>
<dbReference type="GO" id="GO:0005737">
    <property type="term" value="C:cytoplasm"/>
    <property type="evidence" value="ECO:0007669"/>
    <property type="project" value="TreeGrafter"/>
</dbReference>
<feature type="domain" description="Acyl-CoA dehydrogenase/oxidase N-terminal" evidence="14">
    <location>
        <begin position="15"/>
        <end position="126"/>
    </location>
</feature>
<dbReference type="KEGG" id="goq:ACH46_19370"/>
<dbReference type="PANTHER" id="PTHR48083:SF20">
    <property type="entry name" value="LONG-CHAIN SPECIFIC ACYL-COA DEHYDROGENASE, MITOCHONDRIAL"/>
    <property type="match status" value="1"/>
</dbReference>
<evidence type="ECO:0000313" key="16">
    <source>
        <dbReference type="Proteomes" id="UP000063789"/>
    </source>
</evidence>
<dbReference type="RefSeq" id="WP_062394403.1">
    <property type="nucleotide sequence ID" value="NZ_CP011853.1"/>
</dbReference>
<comment type="catalytic activity">
    <reaction evidence="10">
        <text>a 2,3-saturated acyl-CoA + A = a 2,3-dehydroacyl-CoA + AH2</text>
        <dbReference type="Rhea" id="RHEA:48608"/>
        <dbReference type="ChEBI" id="CHEBI:13193"/>
        <dbReference type="ChEBI" id="CHEBI:17499"/>
        <dbReference type="ChEBI" id="CHEBI:60015"/>
        <dbReference type="ChEBI" id="CHEBI:65111"/>
    </reaction>
</comment>
<dbReference type="Proteomes" id="UP000063789">
    <property type="component" value="Chromosome"/>
</dbReference>
<evidence type="ECO:0000313" key="15">
    <source>
        <dbReference type="EMBL" id="ALG86255.1"/>
    </source>
</evidence>
<comment type="pathway">
    <text evidence="2">Siderophore biosynthesis; mycobactin biosynthesis.</text>
</comment>
<evidence type="ECO:0000256" key="6">
    <source>
        <dbReference type="ARBA" id="ARBA00023002"/>
    </source>
</evidence>
<keyword evidence="4 11" id="KW-0285">Flavoprotein</keyword>
<dbReference type="InterPro" id="IPR013786">
    <property type="entry name" value="AcylCoA_DH/ox_N"/>
</dbReference>
<dbReference type="InterPro" id="IPR037069">
    <property type="entry name" value="AcylCoA_DH/ox_N_sf"/>
</dbReference>
<dbReference type="FunFam" id="1.20.140.10:FF:000001">
    <property type="entry name" value="Acyl-CoA dehydrogenase"/>
    <property type="match status" value="1"/>
</dbReference>
<feature type="domain" description="Acyl-CoA oxidase/dehydrogenase middle" evidence="13">
    <location>
        <begin position="130"/>
        <end position="227"/>
    </location>
</feature>
<dbReference type="InterPro" id="IPR009075">
    <property type="entry name" value="AcylCo_DH/oxidase_C"/>
</dbReference>
<gene>
    <name evidence="15" type="ORF">ACH46_19370</name>
</gene>
<evidence type="ECO:0000259" key="12">
    <source>
        <dbReference type="Pfam" id="PF00441"/>
    </source>
</evidence>
<keyword evidence="5 11" id="KW-0274">FAD</keyword>
<dbReference type="GO" id="GO:0033539">
    <property type="term" value="P:fatty acid beta-oxidation using acyl-CoA dehydrogenase"/>
    <property type="evidence" value="ECO:0007669"/>
    <property type="project" value="TreeGrafter"/>
</dbReference>
<comment type="similarity">
    <text evidence="3 11">Belongs to the acyl-CoA dehydrogenase family.</text>
</comment>
<proteinExistence type="inferred from homology"/>
<dbReference type="Gene3D" id="2.40.110.10">
    <property type="entry name" value="Butyryl-CoA Dehydrogenase, subunit A, domain 2"/>
    <property type="match status" value="1"/>
</dbReference>
<dbReference type="Pfam" id="PF02771">
    <property type="entry name" value="Acyl-CoA_dh_N"/>
    <property type="match status" value="1"/>
</dbReference>
<evidence type="ECO:0000256" key="10">
    <source>
        <dbReference type="ARBA" id="ARBA00052546"/>
    </source>
</evidence>
<evidence type="ECO:0000256" key="1">
    <source>
        <dbReference type="ARBA" id="ARBA00001974"/>
    </source>
</evidence>
<dbReference type="InterPro" id="IPR036250">
    <property type="entry name" value="AcylCo_DH-like_C"/>
</dbReference>
<dbReference type="InterPro" id="IPR046373">
    <property type="entry name" value="Acyl-CoA_Oxase/DH_mid-dom_sf"/>
</dbReference>
<name>A0A0N7FV60_9ACTN</name>
<dbReference type="SUPFAM" id="SSF47203">
    <property type="entry name" value="Acyl-CoA dehydrogenase C-terminal domain-like"/>
    <property type="match status" value="1"/>
</dbReference>
<dbReference type="InterPro" id="IPR006091">
    <property type="entry name" value="Acyl-CoA_Oxase/DH_mid-dom"/>
</dbReference>
<dbReference type="Gene3D" id="1.10.540.10">
    <property type="entry name" value="Acyl-CoA dehydrogenase/oxidase, N-terminal domain"/>
    <property type="match status" value="1"/>
</dbReference>
<evidence type="ECO:0000256" key="2">
    <source>
        <dbReference type="ARBA" id="ARBA00005102"/>
    </source>
</evidence>
<dbReference type="GO" id="GO:0050660">
    <property type="term" value="F:flavin adenine dinucleotide binding"/>
    <property type="evidence" value="ECO:0007669"/>
    <property type="project" value="InterPro"/>
</dbReference>
<dbReference type="FunFam" id="2.40.110.10:FF:000002">
    <property type="entry name" value="Acyl-CoA dehydrogenase fadE12"/>
    <property type="match status" value="1"/>
</dbReference>
<evidence type="ECO:0000256" key="8">
    <source>
        <dbReference type="ARBA" id="ARBA00040394"/>
    </source>
</evidence>
<dbReference type="OrthoDB" id="8876745at2"/>
<evidence type="ECO:0000256" key="7">
    <source>
        <dbReference type="ARBA" id="ARBA00037085"/>
    </source>
</evidence>
<dbReference type="SUPFAM" id="SSF56645">
    <property type="entry name" value="Acyl-CoA dehydrogenase NM domain-like"/>
    <property type="match status" value="1"/>
</dbReference>
<keyword evidence="16" id="KW-1185">Reference proteome</keyword>